<gene>
    <name evidence="2" type="ORF">B0T10DRAFT_549665</name>
</gene>
<dbReference type="AlphaFoldDB" id="A0A9P9AP76"/>
<feature type="compositionally biased region" description="Basic and acidic residues" evidence="1">
    <location>
        <begin position="228"/>
        <end position="245"/>
    </location>
</feature>
<organism evidence="2 3">
    <name type="scientific">Thelonectria olida</name>
    <dbReference type="NCBI Taxonomy" id="1576542"/>
    <lineage>
        <taxon>Eukaryota</taxon>
        <taxon>Fungi</taxon>
        <taxon>Dikarya</taxon>
        <taxon>Ascomycota</taxon>
        <taxon>Pezizomycotina</taxon>
        <taxon>Sordariomycetes</taxon>
        <taxon>Hypocreomycetidae</taxon>
        <taxon>Hypocreales</taxon>
        <taxon>Nectriaceae</taxon>
        <taxon>Thelonectria</taxon>
    </lineage>
</organism>
<feature type="compositionally biased region" description="Pro residues" evidence="1">
    <location>
        <begin position="38"/>
        <end position="68"/>
    </location>
</feature>
<comment type="caution">
    <text evidence="2">The sequence shown here is derived from an EMBL/GenBank/DDBJ whole genome shotgun (WGS) entry which is preliminary data.</text>
</comment>
<proteinExistence type="predicted"/>
<reference evidence="2 3" key="1">
    <citation type="journal article" date="2021" name="Nat. Commun.">
        <title>Genetic determinants of endophytism in the Arabidopsis root mycobiome.</title>
        <authorList>
            <person name="Mesny F."/>
            <person name="Miyauchi S."/>
            <person name="Thiergart T."/>
            <person name="Pickel B."/>
            <person name="Atanasova L."/>
            <person name="Karlsson M."/>
            <person name="Huettel B."/>
            <person name="Barry K.W."/>
            <person name="Haridas S."/>
            <person name="Chen C."/>
            <person name="Bauer D."/>
            <person name="Andreopoulos W."/>
            <person name="Pangilinan J."/>
            <person name="LaButti K."/>
            <person name="Riley R."/>
            <person name="Lipzen A."/>
            <person name="Clum A."/>
            <person name="Drula E."/>
            <person name="Henrissat B."/>
            <person name="Kohler A."/>
            <person name="Grigoriev I.V."/>
            <person name="Martin F.M."/>
            <person name="Hacquard S."/>
        </authorList>
    </citation>
    <scope>NUCLEOTIDE SEQUENCE [LARGE SCALE GENOMIC DNA]</scope>
    <source>
        <strain evidence="2 3">MPI-CAGE-CH-0241</strain>
    </source>
</reference>
<feature type="compositionally biased region" description="Basic and acidic residues" evidence="1">
    <location>
        <begin position="201"/>
        <end position="220"/>
    </location>
</feature>
<evidence type="ECO:0000313" key="2">
    <source>
        <dbReference type="EMBL" id="KAH6887695.1"/>
    </source>
</evidence>
<evidence type="ECO:0000256" key="1">
    <source>
        <dbReference type="SAM" id="MobiDB-lite"/>
    </source>
</evidence>
<feature type="region of interest" description="Disordered" evidence="1">
    <location>
        <begin position="25"/>
        <end position="165"/>
    </location>
</feature>
<feature type="compositionally biased region" description="Basic and acidic residues" evidence="1">
    <location>
        <begin position="142"/>
        <end position="153"/>
    </location>
</feature>
<dbReference type="OrthoDB" id="5294021at2759"/>
<feature type="region of interest" description="Disordered" evidence="1">
    <location>
        <begin position="182"/>
        <end position="252"/>
    </location>
</feature>
<protein>
    <submittedName>
        <fullName evidence="2">Uncharacterized protein</fullName>
    </submittedName>
</protein>
<name>A0A9P9AP76_9HYPO</name>
<keyword evidence="3" id="KW-1185">Reference proteome</keyword>
<dbReference type="EMBL" id="JAGPYM010000014">
    <property type="protein sequence ID" value="KAH6887695.1"/>
    <property type="molecule type" value="Genomic_DNA"/>
</dbReference>
<accession>A0A9P9AP76</accession>
<feature type="compositionally biased region" description="Basic and acidic residues" evidence="1">
    <location>
        <begin position="182"/>
        <end position="193"/>
    </location>
</feature>
<sequence>MAEERRISDDWTDVDDVASVHSLSSFDEDLGSRSASPLPAPDHPPLSAPDRPPSSPPSPPHPSPPLYQPQPNSNVSARAPSLTLPIRPASNPFLRSYSPPPGEQVHSKPTSSGHVTHGDGTFQFTSTSTSTTNTISPSISTDKGKDPDVCQHCDDDDDAPSLSKLDEYQEFDKFYRYKLDKNNDEDKHSHDDDAPSLFKPDGYHEFDKNSDEEKYCHDDDAPSLSKLDGYHEFDQNNDEDKHDQDDNSDPNTYLKALRDAIALIEETGEKAFRLGASRISTLSFVKSTCDELHKHTQELKPILATYARRWNDGGVEMEQGDIPLNPSLLEWISHLKAQLLHAQSVMDSIPVPEQTKAGQSTPDLSAKSIPLHVNVSLAGCSESLEDALATIEDFMPIFKTDFDEAQTRRMHIPTAPVGEHNSEPRREAPHPDVASIRRELYSLKDQLRQIMALLSGLPLGMMSSTVLNSQTVLTRFEDITEAISTIVTNHASEWLECGMRSGVTRSTIAYDEFLALDPETLCGITGHISELYQGLLVDDPETLATCTPDMIRNHQAVLLTECGQLQELDFVAELLESLVF</sequence>
<dbReference type="Proteomes" id="UP000777438">
    <property type="component" value="Unassembled WGS sequence"/>
</dbReference>
<feature type="compositionally biased region" description="Low complexity" evidence="1">
    <location>
        <begin position="125"/>
        <end position="141"/>
    </location>
</feature>
<evidence type="ECO:0000313" key="3">
    <source>
        <dbReference type="Proteomes" id="UP000777438"/>
    </source>
</evidence>